<dbReference type="CDD" id="cd00130">
    <property type="entry name" value="PAS"/>
    <property type="match status" value="3"/>
</dbReference>
<dbReference type="Pfam" id="PF00512">
    <property type="entry name" value="HisKA"/>
    <property type="match status" value="1"/>
</dbReference>
<evidence type="ECO:0000259" key="6">
    <source>
        <dbReference type="PROSITE" id="PS50109"/>
    </source>
</evidence>
<feature type="domain" description="PAS" evidence="7">
    <location>
        <begin position="137"/>
        <end position="208"/>
    </location>
</feature>
<dbReference type="InterPro" id="IPR001610">
    <property type="entry name" value="PAC"/>
</dbReference>
<organism evidence="9 10">
    <name type="scientific">Spirosoma linguale (strain ATCC 33905 / DSM 74 / LMG 10896 / Claus 1)</name>
    <dbReference type="NCBI Taxonomy" id="504472"/>
    <lineage>
        <taxon>Bacteria</taxon>
        <taxon>Pseudomonadati</taxon>
        <taxon>Bacteroidota</taxon>
        <taxon>Cytophagia</taxon>
        <taxon>Cytophagales</taxon>
        <taxon>Cytophagaceae</taxon>
        <taxon>Spirosoma</taxon>
    </lineage>
</organism>
<gene>
    <name evidence="9" type="ordered locus">Slin_0595</name>
</gene>
<keyword evidence="10" id="KW-1185">Reference proteome</keyword>
<dbReference type="InterPro" id="IPR036890">
    <property type="entry name" value="HATPase_C_sf"/>
</dbReference>
<dbReference type="RefSeq" id="WP_012925211.1">
    <property type="nucleotide sequence ID" value="NC_013730.1"/>
</dbReference>
<dbReference type="Gene3D" id="1.10.287.130">
    <property type="match status" value="1"/>
</dbReference>
<dbReference type="SMART" id="SM00387">
    <property type="entry name" value="HATPase_c"/>
    <property type="match status" value="1"/>
</dbReference>
<evidence type="ECO:0000313" key="10">
    <source>
        <dbReference type="Proteomes" id="UP000002028"/>
    </source>
</evidence>
<dbReference type="InterPro" id="IPR000700">
    <property type="entry name" value="PAS-assoc_C"/>
</dbReference>
<dbReference type="InterPro" id="IPR003661">
    <property type="entry name" value="HisK_dim/P_dom"/>
</dbReference>
<dbReference type="PROSITE" id="PS50112">
    <property type="entry name" value="PAS"/>
    <property type="match status" value="1"/>
</dbReference>
<dbReference type="eggNOG" id="COG2205">
    <property type="taxonomic scope" value="Bacteria"/>
</dbReference>
<name>D2QG52_SPILD</name>
<evidence type="ECO:0000256" key="1">
    <source>
        <dbReference type="ARBA" id="ARBA00000085"/>
    </source>
</evidence>
<dbReference type="PRINTS" id="PR00344">
    <property type="entry name" value="BCTRLSENSOR"/>
</dbReference>
<dbReference type="AlphaFoldDB" id="D2QG52"/>
<dbReference type="eggNOG" id="COG2202">
    <property type="taxonomic scope" value="Bacteria"/>
</dbReference>
<dbReference type="KEGG" id="sli:Slin_0595"/>
<dbReference type="Pfam" id="PF08447">
    <property type="entry name" value="PAS_3"/>
    <property type="match status" value="3"/>
</dbReference>
<protein>
    <recommendedName>
        <fullName evidence="2">histidine kinase</fullName>
        <ecNumber evidence="2">2.7.13.3</ecNumber>
    </recommendedName>
</protein>
<feature type="domain" description="PAC" evidence="8">
    <location>
        <begin position="333"/>
        <end position="385"/>
    </location>
</feature>
<keyword evidence="4" id="KW-0808">Transferase</keyword>
<evidence type="ECO:0000256" key="2">
    <source>
        <dbReference type="ARBA" id="ARBA00012438"/>
    </source>
</evidence>
<dbReference type="Pfam" id="PF02518">
    <property type="entry name" value="HATPase_c"/>
    <property type="match status" value="1"/>
</dbReference>
<dbReference type="Gene3D" id="3.30.450.20">
    <property type="entry name" value="PAS domain"/>
    <property type="match status" value="3"/>
</dbReference>
<dbReference type="CDD" id="cd00075">
    <property type="entry name" value="HATPase"/>
    <property type="match status" value="1"/>
</dbReference>
<dbReference type="SMART" id="SM00388">
    <property type="entry name" value="HisKA"/>
    <property type="match status" value="1"/>
</dbReference>
<dbReference type="InterPro" id="IPR035965">
    <property type="entry name" value="PAS-like_dom_sf"/>
</dbReference>
<evidence type="ECO:0000256" key="3">
    <source>
        <dbReference type="ARBA" id="ARBA00022553"/>
    </source>
</evidence>
<keyword evidence="3" id="KW-0597">Phosphoprotein</keyword>
<dbReference type="InterPro" id="IPR052162">
    <property type="entry name" value="Sensor_kinase/Photoreceptor"/>
</dbReference>
<dbReference type="SUPFAM" id="SSF55874">
    <property type="entry name" value="ATPase domain of HSP90 chaperone/DNA topoisomerase II/histidine kinase"/>
    <property type="match status" value="1"/>
</dbReference>
<dbReference type="InterPro" id="IPR000014">
    <property type="entry name" value="PAS"/>
</dbReference>
<evidence type="ECO:0000313" key="9">
    <source>
        <dbReference type="EMBL" id="ADB36659.1"/>
    </source>
</evidence>
<dbReference type="PROSITE" id="PS50109">
    <property type="entry name" value="HIS_KIN"/>
    <property type="match status" value="1"/>
</dbReference>
<dbReference type="STRING" id="504472.Slin_0595"/>
<sequence>MYNHLQAVQLTGFTQESPGKRPVFLFLPLRDAHGKLVDLWLETASLASLSVTEVCFSSWLGMPSSLLLEPLWQTLEADLVGCLHYQLASGKLGKVTVTPLPGRYLVELLEETPPILDDGDATDAIVLRTVEDYLQQKNRELKTFFDGALDMHSISNSQGRFFEVNHAFYQTLGYSPDELKQIPFLNLIHPDEQSWVYENLLRNILHHPVRNQVNRLRRKDGTYRVFEWNAIGIDEVVYGSARDITEREQAQEQLHALHERLQLATQAAGQGIWENNLEKNEIIWDDRLWEIHGLPPSKHKRSYADYLQTIHPDDRAAFLAKRQLELAGTDDRLEAIYRIHWPDGTTRWIETNGRIFRYPDGRPRRLIGVAWDITPRMLADAALRDSEQRFRQIADHVDEVFWIHSAQPFELLYINPAYERVWQRSCESIYEDPMSFMDGIVEEDKPAMQAFFQDYRAGKEGQMDYQLERPDGSRCWVSVRSFIVRDAAGHIIRHLGVVTDISSQKEKELVLQQALLRTQELSQLKSQFVATVSHEFRTPLATMQSSLELINYHLASAATPVPISKHLRVIEQEIEKVTDLLSDFLSASALESGNIRVNARWFDLVALCEELLSTHFSRRQDQRRTHFLVEGTACQLYSDPRLVEHVLINLLANAFKFSTTDPPTLRIEFKPSEVVVYVIDQGIGIPLSEQGNLFQAFFRASNAGAIRGTGLGLVIARQFVEHLCGHLGVESQEHKGSTFTMTLPIDFSVLAG</sequence>
<dbReference type="Proteomes" id="UP000002028">
    <property type="component" value="Chromosome"/>
</dbReference>
<evidence type="ECO:0000259" key="7">
    <source>
        <dbReference type="PROSITE" id="PS50112"/>
    </source>
</evidence>
<dbReference type="Gene3D" id="2.10.70.100">
    <property type="match status" value="1"/>
</dbReference>
<feature type="domain" description="Histidine kinase" evidence="6">
    <location>
        <begin position="531"/>
        <end position="747"/>
    </location>
</feature>
<evidence type="ECO:0000256" key="5">
    <source>
        <dbReference type="ARBA" id="ARBA00022777"/>
    </source>
</evidence>
<dbReference type="InterPro" id="IPR003594">
    <property type="entry name" value="HATPase_dom"/>
</dbReference>
<dbReference type="SUPFAM" id="SSF55785">
    <property type="entry name" value="PYP-like sensor domain (PAS domain)"/>
    <property type="match status" value="3"/>
</dbReference>
<keyword evidence="5 9" id="KW-0418">Kinase</keyword>
<dbReference type="NCBIfam" id="TIGR00229">
    <property type="entry name" value="sensory_box"/>
    <property type="match status" value="2"/>
</dbReference>
<dbReference type="PANTHER" id="PTHR43304:SF1">
    <property type="entry name" value="PAC DOMAIN-CONTAINING PROTEIN"/>
    <property type="match status" value="1"/>
</dbReference>
<dbReference type="Gene3D" id="3.30.565.10">
    <property type="entry name" value="Histidine kinase-like ATPase, C-terminal domain"/>
    <property type="match status" value="1"/>
</dbReference>
<evidence type="ECO:0000259" key="8">
    <source>
        <dbReference type="PROSITE" id="PS50113"/>
    </source>
</evidence>
<dbReference type="InterPro" id="IPR005467">
    <property type="entry name" value="His_kinase_dom"/>
</dbReference>
<feature type="domain" description="PAC" evidence="8">
    <location>
        <begin position="461"/>
        <end position="513"/>
    </location>
</feature>
<comment type="catalytic activity">
    <reaction evidence="1">
        <text>ATP + protein L-histidine = ADP + protein N-phospho-L-histidine.</text>
        <dbReference type="EC" id="2.7.13.3"/>
    </reaction>
</comment>
<evidence type="ECO:0000256" key="4">
    <source>
        <dbReference type="ARBA" id="ARBA00022679"/>
    </source>
</evidence>
<dbReference type="EMBL" id="CP001769">
    <property type="protein sequence ID" value="ADB36659.1"/>
    <property type="molecule type" value="Genomic_DNA"/>
</dbReference>
<dbReference type="InterPro" id="IPR013655">
    <property type="entry name" value="PAS_fold_3"/>
</dbReference>
<dbReference type="SMART" id="SM00091">
    <property type="entry name" value="PAS"/>
    <property type="match status" value="3"/>
</dbReference>
<dbReference type="SUPFAM" id="SSF47384">
    <property type="entry name" value="Homodimeric domain of signal transducing histidine kinase"/>
    <property type="match status" value="1"/>
</dbReference>
<dbReference type="InterPro" id="IPR004358">
    <property type="entry name" value="Sig_transdc_His_kin-like_C"/>
</dbReference>
<dbReference type="InterPro" id="IPR036097">
    <property type="entry name" value="HisK_dim/P_sf"/>
</dbReference>
<dbReference type="PROSITE" id="PS50113">
    <property type="entry name" value="PAC"/>
    <property type="match status" value="2"/>
</dbReference>
<dbReference type="GO" id="GO:0000155">
    <property type="term" value="F:phosphorelay sensor kinase activity"/>
    <property type="evidence" value="ECO:0007669"/>
    <property type="project" value="InterPro"/>
</dbReference>
<dbReference type="HOGENOM" id="CLU_000445_114_71_10"/>
<dbReference type="EC" id="2.7.13.3" evidence="2"/>
<accession>D2QG52</accession>
<reference evidence="9 10" key="1">
    <citation type="journal article" date="2010" name="Stand. Genomic Sci.">
        <title>Complete genome sequence of Spirosoma linguale type strain (1).</title>
        <authorList>
            <person name="Lail K."/>
            <person name="Sikorski J."/>
            <person name="Saunders E."/>
            <person name="Lapidus A."/>
            <person name="Glavina Del Rio T."/>
            <person name="Copeland A."/>
            <person name="Tice H."/>
            <person name="Cheng J.-F."/>
            <person name="Lucas S."/>
            <person name="Nolan M."/>
            <person name="Bruce D."/>
            <person name="Goodwin L."/>
            <person name="Pitluck S."/>
            <person name="Ivanova N."/>
            <person name="Mavromatis K."/>
            <person name="Ovchinnikova G."/>
            <person name="Pati A."/>
            <person name="Chen A."/>
            <person name="Palaniappan K."/>
            <person name="Land M."/>
            <person name="Hauser L."/>
            <person name="Chang Y.-J."/>
            <person name="Jeffries C.D."/>
            <person name="Chain P."/>
            <person name="Brettin T."/>
            <person name="Detter J.C."/>
            <person name="Schuetze A."/>
            <person name="Rohde M."/>
            <person name="Tindall B.J."/>
            <person name="Goeker M."/>
            <person name="Bristow J."/>
            <person name="Eisen J.A."/>
            <person name="Markowitz V."/>
            <person name="Hugenholtz P."/>
            <person name="Kyrpides N.C."/>
            <person name="Klenk H.-P."/>
            <person name="Chen F."/>
        </authorList>
    </citation>
    <scope>NUCLEOTIDE SEQUENCE [LARGE SCALE GENOMIC DNA]</scope>
    <source>
        <strain evidence="10">ATCC 33905 / DSM 74 / LMG 10896 / Claus 1</strain>
    </source>
</reference>
<dbReference type="PANTHER" id="PTHR43304">
    <property type="entry name" value="PHYTOCHROME-LIKE PROTEIN CPH1"/>
    <property type="match status" value="1"/>
</dbReference>
<proteinExistence type="predicted"/>
<dbReference type="SMART" id="SM00086">
    <property type="entry name" value="PAC"/>
    <property type="match status" value="3"/>
</dbReference>
<dbReference type="CDD" id="cd00082">
    <property type="entry name" value="HisKA"/>
    <property type="match status" value="1"/>
</dbReference>